<dbReference type="Pfam" id="PF17784">
    <property type="entry name" value="Sulfotransfer_4"/>
    <property type="match status" value="1"/>
</dbReference>
<dbReference type="Proteomes" id="UP000316429">
    <property type="component" value="Unassembled WGS sequence"/>
</dbReference>
<evidence type="ECO:0000313" key="1">
    <source>
        <dbReference type="EMBL" id="TPP10874.1"/>
    </source>
</evidence>
<keyword evidence="2" id="KW-1185">Reference proteome</keyword>
<dbReference type="AlphaFoldDB" id="A0A504U756"/>
<dbReference type="EMBL" id="VFYP01000001">
    <property type="protein sequence ID" value="TPP10874.1"/>
    <property type="molecule type" value="Genomic_DNA"/>
</dbReference>
<protein>
    <recommendedName>
        <fullName evidence="3">Sulfotransferase family protein</fullName>
    </recommendedName>
</protein>
<dbReference type="Gene3D" id="3.40.50.300">
    <property type="entry name" value="P-loop containing nucleotide triphosphate hydrolases"/>
    <property type="match status" value="1"/>
</dbReference>
<dbReference type="InterPro" id="IPR027417">
    <property type="entry name" value="P-loop_NTPase"/>
</dbReference>
<name>A0A504U756_9HYPH</name>
<evidence type="ECO:0000313" key="2">
    <source>
        <dbReference type="Proteomes" id="UP000316429"/>
    </source>
</evidence>
<dbReference type="SUPFAM" id="SSF52540">
    <property type="entry name" value="P-loop containing nucleoside triphosphate hydrolases"/>
    <property type="match status" value="1"/>
</dbReference>
<gene>
    <name evidence="1" type="ORF">FJQ55_08535</name>
</gene>
<reference evidence="1 2" key="1">
    <citation type="submission" date="2019-06" db="EMBL/GenBank/DDBJ databases">
        <title>Rhizobium sp. CL12 isolated from roots of soybean.</title>
        <authorList>
            <person name="Wang C."/>
        </authorList>
    </citation>
    <scope>NUCLEOTIDE SEQUENCE [LARGE SCALE GENOMIC DNA]</scope>
    <source>
        <strain evidence="1 2">CL12</strain>
    </source>
</reference>
<sequence>MRLVEGRTNNLALDIEQSLLRGWPSSALHSFTAFSDICFYSDAIQLESNRHFQQLDRLFPESYFILNDRDPERWIRSRVRHSKGTMLKRAMAYYGGSEADVCAIWRRDREEHNAAVLDYFQSNSRFLHFKIDSDPVEKLAAHLKPHFSLNLSAWRAVNVTTSQSLRPASAASDL</sequence>
<organism evidence="1 2">
    <name type="scientific">Rhizobium glycinendophyticum</name>
    <dbReference type="NCBI Taxonomy" id="2589807"/>
    <lineage>
        <taxon>Bacteria</taxon>
        <taxon>Pseudomonadati</taxon>
        <taxon>Pseudomonadota</taxon>
        <taxon>Alphaproteobacteria</taxon>
        <taxon>Hyphomicrobiales</taxon>
        <taxon>Rhizobiaceae</taxon>
        <taxon>Rhizobium/Agrobacterium group</taxon>
        <taxon>Rhizobium</taxon>
    </lineage>
</organism>
<accession>A0A504U756</accession>
<comment type="caution">
    <text evidence="1">The sequence shown here is derived from an EMBL/GenBank/DDBJ whole genome shotgun (WGS) entry which is preliminary data.</text>
</comment>
<proteinExistence type="predicted"/>
<dbReference type="InterPro" id="IPR040632">
    <property type="entry name" value="Sulfotransfer_4"/>
</dbReference>
<evidence type="ECO:0008006" key="3">
    <source>
        <dbReference type="Google" id="ProtNLM"/>
    </source>
</evidence>